<accession>A0ABX5R7M9</accession>
<dbReference type="Proteomes" id="UP000288804">
    <property type="component" value="Plasmid pCFS1934"/>
</dbReference>
<geneLocation type="plasmid" evidence="2">
    <name>pcfs1934</name>
</geneLocation>
<evidence type="ECO:0000313" key="1">
    <source>
        <dbReference type="EMBL" id="QAX81343.1"/>
    </source>
</evidence>
<proteinExistence type="predicted"/>
<organism evidence="1 2">
    <name type="scientific">Yersinia hibernica</name>
    <dbReference type="NCBI Taxonomy" id="2339259"/>
    <lineage>
        <taxon>Bacteria</taxon>
        <taxon>Pseudomonadati</taxon>
        <taxon>Pseudomonadota</taxon>
        <taxon>Gammaproteobacteria</taxon>
        <taxon>Enterobacterales</taxon>
        <taxon>Yersiniaceae</taxon>
        <taxon>Yersinia</taxon>
    </lineage>
</organism>
<gene>
    <name evidence="1" type="ORF">D5F51_22450</name>
</gene>
<reference evidence="2" key="1">
    <citation type="submission" date="2018-09" db="EMBL/GenBank/DDBJ databases">
        <title>Yersinia hibernicus sp. nov.</title>
        <authorList>
            <person name="Nguyen S.V."/>
            <person name="Mundanda D.M."/>
            <person name="Anes J."/>
            <person name="Fanning S."/>
        </authorList>
    </citation>
    <scope>NUCLEOTIDE SEQUENCE [LARGE SCALE GENOMIC DNA]</scope>
    <source>
        <strain evidence="2">CFS1934</strain>
        <plasmid evidence="2">pcfs1934</plasmid>
    </source>
</reference>
<name>A0ABX5R7M9_9GAMM</name>
<sequence>MNKEHSPARRLSALQKNILIILAALNERKPGPVPTKDLEKLLTVSDDKPVYGPNLRGACHRLAKAGMVRTLRASNLQLAVELTHDGLECATLLYANESQAELDRQKRKTCLVLPHNLPTKPVTDALPVMLNGQTYYARSACYVVPFDGTPYLMLLQGDGLRVRLYGDTLSVGRYYLSCFDAGLPVHVQINEEQ</sequence>
<protein>
    <submittedName>
        <fullName evidence="1">Uncharacterized protein</fullName>
    </submittedName>
</protein>
<evidence type="ECO:0000313" key="2">
    <source>
        <dbReference type="Proteomes" id="UP000288804"/>
    </source>
</evidence>
<dbReference type="EMBL" id="CP032488">
    <property type="protein sequence ID" value="QAX81343.1"/>
    <property type="molecule type" value="Genomic_DNA"/>
</dbReference>
<keyword evidence="1" id="KW-0614">Plasmid</keyword>
<keyword evidence="2" id="KW-1185">Reference proteome</keyword>